<accession>A0A538S8L1</accession>
<comment type="similarity">
    <text evidence="1 2">Belongs to the short-chain dehydrogenases/reductases (SDR) family.</text>
</comment>
<dbReference type="InterPro" id="IPR020904">
    <property type="entry name" value="Sc_DH/Rdtase_CS"/>
</dbReference>
<dbReference type="PRINTS" id="PR00080">
    <property type="entry name" value="SDRFAMILY"/>
</dbReference>
<proteinExistence type="inferred from homology"/>
<dbReference type="FunFam" id="3.40.50.720:FF:000084">
    <property type="entry name" value="Short-chain dehydrogenase reductase"/>
    <property type="match status" value="1"/>
</dbReference>
<dbReference type="InterPro" id="IPR036291">
    <property type="entry name" value="NAD(P)-bd_dom_sf"/>
</dbReference>
<dbReference type="PRINTS" id="PR00081">
    <property type="entry name" value="GDHRDH"/>
</dbReference>
<protein>
    <submittedName>
        <fullName evidence="3">SDR family oxidoreductase</fullName>
    </submittedName>
</protein>
<sequence>MTGPLAGRGAVVTGGGRGIGAAIAGILAGAGADVVVAARTGDEVERVAESLRAAGGRAWSTSCDVTREGSVHALGETAREHLGSIDILVNNAGGATSAPLTRLTLDEWDRALAVNATGTFLCTREFVLEMIERRWGRVVNVASVAGLEGAKYVAHYSAAKHAVIGFTRSVALELGGTGVTINAVCPAYVDTPMTEHTLAVVQERTGLTREGALAAVLASAGQERLVTPGEVAEAVLSLCLDEAGAANGQAVVLGPGVPAAAATRARP</sequence>
<comment type="caution">
    <text evidence="3">The sequence shown here is derived from an EMBL/GenBank/DDBJ whole genome shotgun (WGS) entry which is preliminary data.</text>
</comment>
<dbReference type="Gene3D" id="3.40.50.720">
    <property type="entry name" value="NAD(P)-binding Rossmann-like Domain"/>
    <property type="match status" value="1"/>
</dbReference>
<dbReference type="AlphaFoldDB" id="A0A538S8L1"/>
<dbReference type="Proteomes" id="UP000320184">
    <property type="component" value="Unassembled WGS sequence"/>
</dbReference>
<evidence type="ECO:0000313" key="4">
    <source>
        <dbReference type="Proteomes" id="UP000320184"/>
    </source>
</evidence>
<dbReference type="GO" id="GO:0032787">
    <property type="term" value="P:monocarboxylic acid metabolic process"/>
    <property type="evidence" value="ECO:0007669"/>
    <property type="project" value="UniProtKB-ARBA"/>
</dbReference>
<reference evidence="3 4" key="1">
    <citation type="journal article" date="2019" name="Nat. Microbiol.">
        <title>Mediterranean grassland soil C-N compound turnover is dependent on rainfall and depth, and is mediated by genomically divergent microorganisms.</title>
        <authorList>
            <person name="Diamond S."/>
            <person name="Andeer P.F."/>
            <person name="Li Z."/>
            <person name="Crits-Christoph A."/>
            <person name="Burstein D."/>
            <person name="Anantharaman K."/>
            <person name="Lane K.R."/>
            <person name="Thomas B.C."/>
            <person name="Pan C."/>
            <person name="Northen T.R."/>
            <person name="Banfield J.F."/>
        </authorList>
    </citation>
    <scope>NUCLEOTIDE SEQUENCE [LARGE SCALE GENOMIC DNA]</scope>
    <source>
        <strain evidence="3">WS_3</strain>
    </source>
</reference>
<dbReference type="CDD" id="cd05233">
    <property type="entry name" value="SDR_c"/>
    <property type="match status" value="1"/>
</dbReference>
<dbReference type="PANTHER" id="PTHR42879:SF2">
    <property type="entry name" value="3-OXOACYL-[ACYL-CARRIER-PROTEIN] REDUCTASE FABG"/>
    <property type="match status" value="1"/>
</dbReference>
<dbReference type="SUPFAM" id="SSF51735">
    <property type="entry name" value="NAD(P)-binding Rossmann-fold domains"/>
    <property type="match status" value="1"/>
</dbReference>
<dbReference type="InterPro" id="IPR002347">
    <property type="entry name" value="SDR_fam"/>
</dbReference>
<evidence type="ECO:0000313" key="3">
    <source>
        <dbReference type="EMBL" id="TMQ47722.1"/>
    </source>
</evidence>
<gene>
    <name evidence="3" type="ORF">E6K73_13225</name>
</gene>
<dbReference type="PROSITE" id="PS00061">
    <property type="entry name" value="ADH_SHORT"/>
    <property type="match status" value="1"/>
</dbReference>
<dbReference type="InterPro" id="IPR050259">
    <property type="entry name" value="SDR"/>
</dbReference>
<dbReference type="Pfam" id="PF00106">
    <property type="entry name" value="adh_short"/>
    <property type="match status" value="1"/>
</dbReference>
<organism evidence="3 4">
    <name type="scientific">Eiseniibacteriota bacterium</name>
    <dbReference type="NCBI Taxonomy" id="2212470"/>
    <lineage>
        <taxon>Bacteria</taxon>
        <taxon>Candidatus Eiseniibacteriota</taxon>
    </lineage>
</organism>
<evidence type="ECO:0000256" key="2">
    <source>
        <dbReference type="RuleBase" id="RU000363"/>
    </source>
</evidence>
<evidence type="ECO:0000256" key="1">
    <source>
        <dbReference type="ARBA" id="ARBA00006484"/>
    </source>
</evidence>
<dbReference type="EMBL" id="VBOT01000168">
    <property type="protein sequence ID" value="TMQ47722.1"/>
    <property type="molecule type" value="Genomic_DNA"/>
</dbReference>
<name>A0A538S8L1_UNCEI</name>
<dbReference type="PANTHER" id="PTHR42879">
    <property type="entry name" value="3-OXOACYL-(ACYL-CARRIER-PROTEIN) REDUCTASE"/>
    <property type="match status" value="1"/>
</dbReference>